<evidence type="ECO:0000256" key="5">
    <source>
        <dbReference type="ARBA" id="ARBA00022801"/>
    </source>
</evidence>
<evidence type="ECO:0000256" key="6">
    <source>
        <dbReference type="ARBA" id="ARBA00022807"/>
    </source>
</evidence>
<evidence type="ECO:0000313" key="14">
    <source>
        <dbReference type="Proteomes" id="UP000316270"/>
    </source>
</evidence>
<gene>
    <name evidence="13" type="ORF">FKW77_000173</name>
</gene>
<dbReference type="GO" id="GO:0005737">
    <property type="term" value="C:cytoplasm"/>
    <property type="evidence" value="ECO:0007669"/>
    <property type="project" value="TreeGrafter"/>
</dbReference>
<dbReference type="OrthoDB" id="1924260at2759"/>
<keyword evidence="14" id="KW-1185">Reference proteome</keyword>
<accession>A0A517LPI7</accession>
<dbReference type="InterPro" id="IPR038765">
    <property type="entry name" value="Papain-like_cys_pep_sf"/>
</dbReference>
<feature type="site" description="Transition state stabilizer" evidence="10">
    <location>
        <position position="83"/>
    </location>
</feature>
<evidence type="ECO:0000256" key="9">
    <source>
        <dbReference type="PIRSR" id="PIRSR038120-2"/>
    </source>
</evidence>
<dbReference type="GO" id="GO:0004843">
    <property type="term" value="F:cysteine-type deubiquitinase activity"/>
    <property type="evidence" value="ECO:0007669"/>
    <property type="project" value="UniProtKB-UniRule"/>
</dbReference>
<feature type="site" description="Important for enzyme activity" evidence="9 10">
    <location>
        <position position="180"/>
    </location>
</feature>
<evidence type="ECO:0000256" key="8">
    <source>
        <dbReference type="PIRSR" id="PIRSR038120-1"/>
    </source>
</evidence>
<evidence type="ECO:0000256" key="10">
    <source>
        <dbReference type="PROSITE-ProRule" id="PRU01393"/>
    </source>
</evidence>
<dbReference type="Pfam" id="PF01088">
    <property type="entry name" value="Peptidase_C12"/>
    <property type="match status" value="1"/>
</dbReference>
<dbReference type="SUPFAM" id="SSF54001">
    <property type="entry name" value="Cysteine proteinases"/>
    <property type="match status" value="1"/>
</dbReference>
<dbReference type="GO" id="GO:0006511">
    <property type="term" value="P:ubiquitin-dependent protein catabolic process"/>
    <property type="evidence" value="ECO:0007669"/>
    <property type="project" value="UniProtKB-UniRule"/>
</dbReference>
<proteinExistence type="inferred from homology"/>
<evidence type="ECO:0000313" key="13">
    <source>
        <dbReference type="EMBL" id="QDS77493.1"/>
    </source>
</evidence>
<dbReference type="Gene3D" id="3.40.532.10">
    <property type="entry name" value="Peptidase C12, ubiquitin carboxyl-terminal hydrolase"/>
    <property type="match status" value="1"/>
</dbReference>
<dbReference type="CDD" id="cd09617">
    <property type="entry name" value="Peptidase_C12_UCH37_BAP1"/>
    <property type="match status" value="1"/>
</dbReference>
<feature type="active site" description="Proton donor" evidence="8 10">
    <location>
        <position position="165"/>
    </location>
</feature>
<evidence type="ECO:0000256" key="7">
    <source>
        <dbReference type="PIRNR" id="PIRNR038120"/>
    </source>
</evidence>
<organism evidence="13 14">
    <name type="scientific">Venturia effusa</name>
    <dbReference type="NCBI Taxonomy" id="50376"/>
    <lineage>
        <taxon>Eukaryota</taxon>
        <taxon>Fungi</taxon>
        <taxon>Dikarya</taxon>
        <taxon>Ascomycota</taxon>
        <taxon>Pezizomycotina</taxon>
        <taxon>Dothideomycetes</taxon>
        <taxon>Pleosporomycetidae</taxon>
        <taxon>Venturiales</taxon>
        <taxon>Venturiaceae</taxon>
        <taxon>Venturia</taxon>
    </lineage>
</organism>
<dbReference type="InterPro" id="IPR017390">
    <property type="entry name" value="Ubiquitinyl_hydrolase_UCH37"/>
</dbReference>
<dbReference type="GO" id="GO:0016579">
    <property type="term" value="P:protein deubiquitination"/>
    <property type="evidence" value="ECO:0007669"/>
    <property type="project" value="InterPro"/>
</dbReference>
<sequence length="312" mass="35369">MSEGWNTIESDAGVFTYLLEGLGTKNVQFEELFALDTDYLKQLSPVYGVIFLFKWLSGTKVGEEPPDGQYDPEASENLFFAAQTIQNACGTQALLSVLLNQDDKVAIGDQLKDFKEFTAAFPSELRGDVLSNSELIRTVHNSFARSSPFIDETTHAASDDDEAFHFIAYTSINDTLYELDGLSPAPINHGPCAFSDFPDKVVPVIQRRMQRYPQTEIKFNLLAMIKDPRIQAKEIGDHEKLGFEKQRRTEWMWENALRRHNFVGFIGELTKGVVRSKLREGDKAYNAWVEEAKTKTTTRIEERRKKGHAGED</sequence>
<protein>
    <recommendedName>
        <fullName evidence="7 11">Ubiquitin carboxyl-terminal hydrolase</fullName>
        <ecNumber evidence="7 11">3.4.19.12</ecNumber>
    </recommendedName>
</protein>
<dbReference type="PRINTS" id="PR00707">
    <property type="entry name" value="UBCTHYDRLASE"/>
</dbReference>
<evidence type="ECO:0000259" key="12">
    <source>
        <dbReference type="PROSITE" id="PS52048"/>
    </source>
</evidence>
<comment type="catalytic activity">
    <reaction evidence="1 7 10 11">
        <text>Thiol-dependent hydrolysis of ester, thioester, amide, peptide and isopeptide bonds formed by the C-terminal Gly of ubiquitin (a 76-residue protein attached to proteins as an intracellular targeting signal).</text>
        <dbReference type="EC" id="3.4.19.12"/>
    </reaction>
</comment>
<dbReference type="EC" id="3.4.19.12" evidence="7 11"/>
<feature type="active site" description="Nucleophile" evidence="8 10">
    <location>
        <position position="89"/>
    </location>
</feature>
<dbReference type="PROSITE" id="PS52048">
    <property type="entry name" value="UCH_DOMAIN"/>
    <property type="match status" value="1"/>
</dbReference>
<dbReference type="InterPro" id="IPR001578">
    <property type="entry name" value="Peptidase_C12_UCH"/>
</dbReference>
<feature type="domain" description="UCH catalytic" evidence="12">
    <location>
        <begin position="4"/>
        <end position="226"/>
    </location>
</feature>
<dbReference type="EMBL" id="CP042202">
    <property type="protein sequence ID" value="QDS77493.1"/>
    <property type="molecule type" value="Genomic_DNA"/>
</dbReference>
<dbReference type="PIRSF" id="PIRSF038120">
    <property type="entry name" value="Ubiquitinyl_hydrolase_UCH37"/>
    <property type="match status" value="1"/>
</dbReference>
<evidence type="ECO:0000256" key="1">
    <source>
        <dbReference type="ARBA" id="ARBA00000707"/>
    </source>
</evidence>
<keyword evidence="4 7" id="KW-0833">Ubl conjugation pathway</keyword>
<dbReference type="Pfam" id="PF18031">
    <property type="entry name" value="UCH_C"/>
    <property type="match status" value="1"/>
</dbReference>
<name>A0A517LPI7_9PEZI</name>
<keyword evidence="6 7" id="KW-0788">Thiol protease</keyword>
<evidence type="ECO:0000256" key="11">
    <source>
        <dbReference type="RuleBase" id="RU361215"/>
    </source>
</evidence>
<evidence type="ECO:0000256" key="4">
    <source>
        <dbReference type="ARBA" id="ARBA00022786"/>
    </source>
</evidence>
<dbReference type="AlphaFoldDB" id="A0A517LPI7"/>
<dbReference type="STRING" id="50376.A0A517LPI7"/>
<dbReference type="InterPro" id="IPR041507">
    <property type="entry name" value="UCH_C"/>
</dbReference>
<dbReference type="PANTHER" id="PTHR10589:SF16">
    <property type="entry name" value="UBIQUITIN CARBOXYL-TERMINAL HYDROLASE ISOZYME L5"/>
    <property type="match status" value="1"/>
</dbReference>
<evidence type="ECO:0000256" key="3">
    <source>
        <dbReference type="ARBA" id="ARBA00022670"/>
    </source>
</evidence>
<keyword evidence="5 7" id="KW-0378">Hydrolase</keyword>
<dbReference type="FunFam" id="3.40.532.10:FF:000009">
    <property type="entry name" value="Ubiquitin carboxyl-terminal hydrolase"/>
    <property type="match status" value="1"/>
</dbReference>
<comment type="similarity">
    <text evidence="2 7 10 11">Belongs to the peptidase C12 family.</text>
</comment>
<dbReference type="PANTHER" id="PTHR10589">
    <property type="entry name" value="UBIQUITIN CARBOXYL-TERMINAL HYDROLASE"/>
    <property type="match status" value="1"/>
</dbReference>
<keyword evidence="3 7" id="KW-0645">Protease</keyword>
<dbReference type="InterPro" id="IPR036959">
    <property type="entry name" value="Peptidase_C12_UCH_sf"/>
</dbReference>
<reference evidence="13 14" key="1">
    <citation type="submission" date="2019-07" db="EMBL/GenBank/DDBJ databases">
        <title>Finished genome of Venturia effusa.</title>
        <authorList>
            <person name="Young C.A."/>
            <person name="Cox M.P."/>
            <person name="Ganley A.R.D."/>
            <person name="David W.J."/>
        </authorList>
    </citation>
    <scope>NUCLEOTIDE SEQUENCE [LARGE SCALE GENOMIC DNA]</scope>
    <source>
        <strain evidence="14">albino</strain>
    </source>
</reference>
<dbReference type="Proteomes" id="UP000316270">
    <property type="component" value="Chromosome 18"/>
</dbReference>
<evidence type="ECO:0000256" key="2">
    <source>
        <dbReference type="ARBA" id="ARBA00009326"/>
    </source>
</evidence>